<protein>
    <submittedName>
        <fullName evidence="3">Haloacetate dehalogenase</fullName>
    </submittedName>
</protein>
<accession>A0A2T4Z093</accession>
<evidence type="ECO:0000313" key="4">
    <source>
        <dbReference type="Proteomes" id="UP000241808"/>
    </source>
</evidence>
<dbReference type="Pfam" id="PF00561">
    <property type="entry name" value="Abhydrolase_1"/>
    <property type="match status" value="1"/>
</dbReference>
<comment type="caution">
    <text evidence="3">The sequence shown here is derived from an EMBL/GenBank/DDBJ whole genome shotgun (WGS) entry which is preliminary data.</text>
</comment>
<evidence type="ECO:0000256" key="1">
    <source>
        <dbReference type="ARBA" id="ARBA00022801"/>
    </source>
</evidence>
<dbReference type="InterPro" id="IPR029058">
    <property type="entry name" value="AB_hydrolase_fold"/>
</dbReference>
<dbReference type="PANTHER" id="PTHR43329">
    <property type="entry name" value="EPOXIDE HYDROLASE"/>
    <property type="match status" value="1"/>
</dbReference>
<dbReference type="EMBL" id="PZZL01000007">
    <property type="protein sequence ID" value="PTM52912.1"/>
    <property type="molecule type" value="Genomic_DNA"/>
</dbReference>
<dbReference type="OrthoDB" id="9812774at2"/>
<dbReference type="AlphaFoldDB" id="A0A2T4Z093"/>
<dbReference type="Proteomes" id="UP000241808">
    <property type="component" value="Unassembled WGS sequence"/>
</dbReference>
<dbReference type="Gene3D" id="3.40.50.1820">
    <property type="entry name" value="alpha/beta hydrolase"/>
    <property type="match status" value="1"/>
</dbReference>
<reference evidence="3 4" key="1">
    <citation type="submission" date="2018-04" db="EMBL/GenBank/DDBJ databases">
        <title>Genomic Encyclopedia of Archaeal and Bacterial Type Strains, Phase II (KMG-II): from individual species to whole genera.</title>
        <authorList>
            <person name="Goeker M."/>
        </authorList>
    </citation>
    <scope>NUCLEOTIDE SEQUENCE [LARGE SCALE GENOMIC DNA]</scope>
    <source>
        <strain evidence="3 4">DSM 25521</strain>
    </source>
</reference>
<dbReference type="SUPFAM" id="SSF53474">
    <property type="entry name" value="alpha/beta-Hydrolases"/>
    <property type="match status" value="1"/>
</dbReference>
<keyword evidence="1" id="KW-0378">Hydrolase</keyword>
<dbReference type="InterPro" id="IPR000639">
    <property type="entry name" value="Epox_hydrolase-like"/>
</dbReference>
<feature type="domain" description="AB hydrolase-1" evidence="2">
    <location>
        <begin position="35"/>
        <end position="178"/>
    </location>
</feature>
<dbReference type="RefSeq" id="WP_108178547.1">
    <property type="nucleotide sequence ID" value="NZ_PZZL01000007.1"/>
</dbReference>
<evidence type="ECO:0000313" key="3">
    <source>
        <dbReference type="EMBL" id="PTM52912.1"/>
    </source>
</evidence>
<organism evidence="3 4">
    <name type="scientific">Phreatobacter oligotrophus</name>
    <dbReference type="NCBI Taxonomy" id="1122261"/>
    <lineage>
        <taxon>Bacteria</taxon>
        <taxon>Pseudomonadati</taxon>
        <taxon>Pseudomonadota</taxon>
        <taxon>Alphaproteobacteria</taxon>
        <taxon>Hyphomicrobiales</taxon>
        <taxon>Phreatobacteraceae</taxon>
        <taxon>Phreatobacter</taxon>
    </lineage>
</organism>
<dbReference type="PRINTS" id="PR00412">
    <property type="entry name" value="EPOXHYDRLASE"/>
</dbReference>
<name>A0A2T4Z093_9HYPH</name>
<sequence>MIEHAVTDRLFPGFRKLDIATSGTTIRLRTGGTGPALLLLHGYPQTHVLWHKVAPRLAERFTVVAADLRGYGDSGKPATDAGHTPYAKRAMAKDMAEVMSALGHETFFVCGHDRGARVAHRLALDHAERVRKLCVLDIAPTREMYAGTTDTFARAYWHWFFLITPAPFPERMIAADPDAYWLKKCGSGSAGLSPFTPEALAEYLRCFRDPATIHASCEDYRAAATIDIAHDDADGDRKVACPMRVLWGQHGVIERCFDALELWRQRAVEVSGRALPGGHYLAEELPEEVAGELEAFFG</sequence>
<dbReference type="GO" id="GO:0016787">
    <property type="term" value="F:hydrolase activity"/>
    <property type="evidence" value="ECO:0007669"/>
    <property type="project" value="UniProtKB-KW"/>
</dbReference>
<evidence type="ECO:0000259" key="2">
    <source>
        <dbReference type="Pfam" id="PF00561"/>
    </source>
</evidence>
<proteinExistence type="predicted"/>
<keyword evidence="4" id="KW-1185">Reference proteome</keyword>
<gene>
    <name evidence="3" type="ORF">C8P69_107190</name>
</gene>
<dbReference type="InterPro" id="IPR000073">
    <property type="entry name" value="AB_hydrolase_1"/>
</dbReference>